<protein>
    <submittedName>
        <fullName evidence="1">Uncharacterized protein</fullName>
    </submittedName>
</protein>
<evidence type="ECO:0000313" key="2">
    <source>
        <dbReference type="Proteomes" id="UP001552299"/>
    </source>
</evidence>
<sequence>MDKINELIVHNLGGDETNRLIANSSEKANIVMQLVHFRNKESFFGLQQTKDIVARHSPYNSYISNILSEIRLYPPYFKHINSYDTYFFQL</sequence>
<evidence type="ECO:0000313" key="1">
    <source>
        <dbReference type="EMBL" id="KAL0918162.1"/>
    </source>
</evidence>
<name>A0ABD0V611_DENTH</name>
<accession>A0ABD0V611</accession>
<dbReference type="Proteomes" id="UP001552299">
    <property type="component" value="Unassembled WGS sequence"/>
</dbReference>
<organism evidence="1 2">
    <name type="scientific">Dendrobium thyrsiflorum</name>
    <name type="common">Pinecone-like raceme dendrobium</name>
    <name type="synonym">Orchid</name>
    <dbReference type="NCBI Taxonomy" id="117978"/>
    <lineage>
        <taxon>Eukaryota</taxon>
        <taxon>Viridiplantae</taxon>
        <taxon>Streptophyta</taxon>
        <taxon>Embryophyta</taxon>
        <taxon>Tracheophyta</taxon>
        <taxon>Spermatophyta</taxon>
        <taxon>Magnoliopsida</taxon>
        <taxon>Liliopsida</taxon>
        <taxon>Asparagales</taxon>
        <taxon>Orchidaceae</taxon>
        <taxon>Epidendroideae</taxon>
        <taxon>Malaxideae</taxon>
        <taxon>Dendrobiinae</taxon>
        <taxon>Dendrobium</taxon>
    </lineage>
</organism>
<gene>
    <name evidence="1" type="ORF">M5K25_010155</name>
</gene>
<dbReference type="EMBL" id="JANQDX010000009">
    <property type="protein sequence ID" value="KAL0918162.1"/>
    <property type="molecule type" value="Genomic_DNA"/>
</dbReference>
<proteinExistence type="predicted"/>
<comment type="caution">
    <text evidence="1">The sequence shown here is derived from an EMBL/GenBank/DDBJ whole genome shotgun (WGS) entry which is preliminary data.</text>
</comment>
<keyword evidence="2" id="KW-1185">Reference proteome</keyword>
<dbReference type="AlphaFoldDB" id="A0ABD0V611"/>
<reference evidence="1 2" key="1">
    <citation type="journal article" date="2024" name="Plant Biotechnol. J.">
        <title>Dendrobium thyrsiflorum genome and its molecular insights into genes involved in important horticultural traits.</title>
        <authorList>
            <person name="Chen B."/>
            <person name="Wang J.Y."/>
            <person name="Zheng P.J."/>
            <person name="Li K.L."/>
            <person name="Liang Y.M."/>
            <person name="Chen X.F."/>
            <person name="Zhang C."/>
            <person name="Zhao X."/>
            <person name="He X."/>
            <person name="Zhang G.Q."/>
            <person name="Liu Z.J."/>
            <person name="Xu Q."/>
        </authorList>
    </citation>
    <scope>NUCLEOTIDE SEQUENCE [LARGE SCALE GENOMIC DNA]</scope>
    <source>
        <strain evidence="1">GZMU011</strain>
    </source>
</reference>